<dbReference type="GO" id="GO:0008854">
    <property type="term" value="F:exodeoxyribonuclease V activity"/>
    <property type="evidence" value="ECO:0007669"/>
    <property type="project" value="UniProtKB-EC"/>
</dbReference>
<dbReference type="PANTHER" id="PTHR11070">
    <property type="entry name" value="UVRD / RECB / PCRA DNA HELICASE FAMILY MEMBER"/>
    <property type="match status" value="1"/>
</dbReference>
<evidence type="ECO:0000256" key="5">
    <source>
        <dbReference type="ARBA" id="ARBA00022801"/>
    </source>
</evidence>
<comment type="domain">
    <text evidence="15">The C-terminal domain has nuclease activity and interacts with RecD. It interacts with RecA, facilitating its loading onto ssDNA.</text>
</comment>
<dbReference type="GO" id="GO:0005524">
    <property type="term" value="F:ATP binding"/>
    <property type="evidence" value="ECO:0007669"/>
    <property type="project" value="UniProtKB-UniRule"/>
</dbReference>
<dbReference type="EMBL" id="PHHA01000002">
    <property type="protein sequence ID" value="PJG86465.1"/>
    <property type="molecule type" value="Genomic_DNA"/>
</dbReference>
<feature type="region of interest" description="DNA-binding and helicase activity, interacts with RecC" evidence="15">
    <location>
        <begin position="1"/>
        <end position="900"/>
    </location>
</feature>
<sequence length="1208" mass="141655">MTKTTALNPISLPLNSVCLVEASAGTGKTYTMVSLYLRLLLQVGENNFPEALNVEQILVVTFTEASTEELKKNIRERVTEAKQKFVHYQQHQDITLFDDSPFLAQLVNQITDLPLAIQRLTLAEQNMDMAAIYTIHGFCRRILMQYAVHSGVHFNLELNKDESDLKTKYANDYWRKHYYGLSLNASQFIHEHLVSPQHVLKKINAHLTGEPLKLSSNQPHLFNLTLDEFIAQYIEPLFGKTSQLKQQWKEHFTEVETIILTEIQRDYKKGIPKRLKRTSFKANLVPNWLKQIQTWANSEEMSLPEALTKYFSQKQLREYYTEEGAAPIEHPIFELVDEVIENQQYLPLYVQVLYWHYLNGVRQALLDYKLNHQQKNFDDLLMILYHALLSEQGKMLAELIQKQYPFAMIDEFQDTDNIQYQIFAKIYLENPPESCGFIMIGDPKQAIYKFRGADIFTYLNAAHQAKERFNLNKNWRSSAALVQTVNQLFAFPNAFLYSEIDFIPVEAQRELNFTINGHIQSPWVCYLADSHDKANFAQACATSIQHWLYYGEQQSALLNQTPITGKNIAVLVRNWREAELIKEALGQLGIASVYLSDDKNVFHTKEAKEMALILTACLNPFHERHILNAISTSLFALTSAEIQRIKFHENTWELWVERFLKYQRVWQYQGVLAMLHQLFLQENISAKLLSQSNGERRLTNILHLAELLQQTSPLNENEMALLRWFERQLREDESQDERQIRLESEQDLVKIVTFHKSKGLEYDLVWLPFVGQGMRNSESVISTYHSNEKKQILWDIEQQHSEQILHENMAEEMRLLYVALTRAKYQIAMTLPREFIHKGKGADKWSAFLYTLTQGEIGEKYLLSQDIQTQDYLQHFVAPQDIMSIDDLQPLAWIPKPVISDLQPRYFHGKIERHWQISSFTALSRQHERLKSTFIRQNVRHTDFYDEAQDHDMAQGESLISLSLHLEKESVWDYPEQHSPFDFPQGAQTGIALHNYFEHCQFEQKVSEEAVEQICDELKLNPEDWSFPVKQWLQRIVETPLNKKGLNLSQITQQNTLRELQFYLKLKQDFNLSVFNQLLQQYHLPREPFCFDSLQGMVRGFIDLVFRHNGQYYIVDYKSNYLGHAPQHYEQAALERYMLDEHYDLQYLLYTVALHRYLTQRDVNYDYERDFGGVFYLFLRGMNGLNDDYGVYTDKPDFALIKALDALF</sequence>
<evidence type="ECO:0000313" key="20">
    <source>
        <dbReference type="Proteomes" id="UP000229329"/>
    </source>
</evidence>
<dbReference type="GO" id="GO:0003677">
    <property type="term" value="F:DNA binding"/>
    <property type="evidence" value="ECO:0007669"/>
    <property type="project" value="UniProtKB-UniRule"/>
</dbReference>
<evidence type="ECO:0000256" key="2">
    <source>
        <dbReference type="ARBA" id="ARBA00022723"/>
    </source>
</evidence>
<comment type="cofactor">
    <cofactor evidence="15">
        <name>Mg(2+)</name>
        <dbReference type="ChEBI" id="CHEBI:18420"/>
    </cofactor>
    <text evidence="15">Binds 1 Mg(2+) ion per subunit.</text>
</comment>
<dbReference type="PROSITE" id="PS51217">
    <property type="entry name" value="UVRD_HELICASE_CTER"/>
    <property type="match status" value="1"/>
</dbReference>
<keyword evidence="11 15" id="KW-0234">DNA repair</keyword>
<evidence type="ECO:0000256" key="16">
    <source>
        <dbReference type="PROSITE-ProRule" id="PRU00560"/>
    </source>
</evidence>
<comment type="miscellaneous">
    <text evidence="15">In the RecBCD complex, RecB has a slow 3'-5' helicase, an exonuclease activity and loads RecA onto ssDNA, RecD has a fast 5'-3' helicase activity, while RecC stimulates the ATPase and processivity of the RecB helicase and contributes to recognition of the Chi site.</text>
</comment>
<dbReference type="GO" id="GO:0005829">
    <property type="term" value="C:cytosol"/>
    <property type="evidence" value="ECO:0007669"/>
    <property type="project" value="TreeGrafter"/>
</dbReference>
<dbReference type="GO" id="GO:0016887">
    <property type="term" value="F:ATP hydrolysis activity"/>
    <property type="evidence" value="ECO:0007669"/>
    <property type="project" value="RHEA"/>
</dbReference>
<dbReference type="InterPro" id="IPR000212">
    <property type="entry name" value="DNA_helicase_UvrD/REP"/>
</dbReference>
<dbReference type="InterPro" id="IPR038726">
    <property type="entry name" value="PDDEXK_AddAB-type"/>
</dbReference>
<dbReference type="InterPro" id="IPR014017">
    <property type="entry name" value="DNA_helicase_UvrD-like_C"/>
</dbReference>
<keyword evidence="2 15" id="KW-0479">Metal-binding</keyword>
<dbReference type="InterPro" id="IPR011604">
    <property type="entry name" value="PDDEXK-like_dom_sf"/>
</dbReference>
<keyword evidence="10 15" id="KW-0238">DNA-binding</keyword>
<dbReference type="Proteomes" id="UP000229329">
    <property type="component" value="Unassembled WGS sequence"/>
</dbReference>
<accession>A0A2M8S5N4</accession>
<feature type="binding site" evidence="16">
    <location>
        <begin position="22"/>
        <end position="29"/>
    </location>
    <ligand>
        <name>ATP</name>
        <dbReference type="ChEBI" id="CHEBI:30616"/>
    </ligand>
</feature>
<evidence type="ECO:0000256" key="12">
    <source>
        <dbReference type="ARBA" id="ARBA00023235"/>
    </source>
</evidence>
<name>A0A2M8S5N4_9PAST</name>
<evidence type="ECO:0000256" key="14">
    <source>
        <dbReference type="ARBA" id="ARBA00048988"/>
    </source>
</evidence>
<dbReference type="SUPFAM" id="SSF52540">
    <property type="entry name" value="P-loop containing nucleoside triphosphate hydrolases"/>
    <property type="match status" value="1"/>
</dbReference>
<feature type="active site" description="For nuclease activity" evidence="15">
    <location>
        <position position="1116"/>
    </location>
</feature>
<comment type="catalytic activity">
    <reaction evidence="13 15">
        <text>Couples ATP hydrolysis with the unwinding of duplex DNA by translocating in the 3'-5' direction.</text>
        <dbReference type="EC" id="5.6.2.4"/>
    </reaction>
</comment>
<dbReference type="GO" id="GO:0000287">
    <property type="term" value="F:magnesium ion binding"/>
    <property type="evidence" value="ECO:0007669"/>
    <property type="project" value="UniProtKB-UniRule"/>
</dbReference>
<dbReference type="NCBIfam" id="TIGR00609">
    <property type="entry name" value="recB"/>
    <property type="match status" value="1"/>
</dbReference>
<dbReference type="Pfam" id="PF12705">
    <property type="entry name" value="PDDEXK_1"/>
    <property type="match status" value="1"/>
</dbReference>
<dbReference type="GO" id="GO:0043138">
    <property type="term" value="F:3'-5' DNA helicase activity"/>
    <property type="evidence" value="ECO:0007669"/>
    <property type="project" value="UniProtKB-UniRule"/>
</dbReference>
<dbReference type="InterPro" id="IPR027417">
    <property type="entry name" value="P-loop_NTPase"/>
</dbReference>
<keyword evidence="20" id="KW-1185">Reference proteome</keyword>
<dbReference type="Gene3D" id="3.40.50.300">
    <property type="entry name" value="P-loop containing nucleotide triphosphate hydrolases"/>
    <property type="match status" value="2"/>
</dbReference>
<evidence type="ECO:0000256" key="15">
    <source>
        <dbReference type="HAMAP-Rule" id="MF_01485"/>
    </source>
</evidence>
<dbReference type="PANTHER" id="PTHR11070:SF23">
    <property type="entry name" value="RECBCD ENZYME SUBUNIT RECB"/>
    <property type="match status" value="1"/>
</dbReference>
<proteinExistence type="inferred from homology"/>
<keyword evidence="8 15" id="KW-0067">ATP-binding</keyword>
<reference evidence="19 20" key="1">
    <citation type="submission" date="2017-11" db="EMBL/GenBank/DDBJ databases">
        <title>Reclassification of Bisgaard taxon 7 as Conservatibacter flavescens gen. nov., sp. nov.</title>
        <authorList>
            <person name="Christensen H."/>
        </authorList>
    </citation>
    <scope>NUCLEOTIDE SEQUENCE [LARGE SCALE GENOMIC DNA]</scope>
    <source>
        <strain evidence="19 20">7_4</strain>
    </source>
</reference>
<keyword evidence="9 15" id="KW-0460">Magnesium</keyword>
<dbReference type="InterPro" id="IPR004586">
    <property type="entry name" value="RecB"/>
</dbReference>
<organism evidence="19 20">
    <name type="scientific">Conservatibacter flavescens</name>
    <dbReference type="NCBI Taxonomy" id="28161"/>
    <lineage>
        <taxon>Bacteria</taxon>
        <taxon>Pseudomonadati</taxon>
        <taxon>Pseudomonadota</taxon>
        <taxon>Gammaproteobacteria</taxon>
        <taxon>Pasteurellales</taxon>
        <taxon>Pasteurellaceae</taxon>
        <taxon>Conservatibacter</taxon>
    </lineage>
</organism>
<keyword evidence="7 15" id="KW-0269">Exonuclease</keyword>
<dbReference type="HAMAP" id="MF_01485">
    <property type="entry name" value="RecB"/>
    <property type="match status" value="1"/>
</dbReference>
<feature type="binding site" evidence="15">
    <location>
        <position position="1116"/>
    </location>
    <ligand>
        <name>Mg(2+)</name>
        <dbReference type="ChEBI" id="CHEBI:18420"/>
    </ligand>
</feature>
<keyword evidence="1 15" id="KW-0540">Nuclease</keyword>
<keyword evidence="5 15" id="KW-0378">Hydrolase</keyword>
<feature type="binding site" evidence="15">
    <location>
        <position position="994"/>
    </location>
    <ligand>
        <name>Mg(2+)</name>
        <dbReference type="ChEBI" id="CHEBI:18420"/>
    </ligand>
</feature>
<comment type="caution">
    <text evidence="19">The sequence shown here is derived from an EMBL/GenBank/DDBJ whole genome shotgun (WGS) entry which is preliminary data.</text>
</comment>
<keyword evidence="4 15" id="KW-0227">DNA damage</keyword>
<comment type="catalytic activity">
    <reaction evidence="14 15">
        <text>ATP + H2O = ADP + phosphate + H(+)</text>
        <dbReference type="Rhea" id="RHEA:13065"/>
        <dbReference type="ChEBI" id="CHEBI:15377"/>
        <dbReference type="ChEBI" id="CHEBI:15378"/>
        <dbReference type="ChEBI" id="CHEBI:30616"/>
        <dbReference type="ChEBI" id="CHEBI:43474"/>
        <dbReference type="ChEBI" id="CHEBI:456216"/>
        <dbReference type="EC" id="5.6.2.4"/>
    </reaction>
</comment>
<evidence type="ECO:0000256" key="9">
    <source>
        <dbReference type="ARBA" id="ARBA00022842"/>
    </source>
</evidence>
<feature type="region of interest" description="Nuclease activity, interacts with RecD and RecA" evidence="15">
    <location>
        <begin position="914"/>
        <end position="1208"/>
    </location>
</feature>
<evidence type="ECO:0000259" key="17">
    <source>
        <dbReference type="PROSITE" id="PS51198"/>
    </source>
</evidence>
<dbReference type="CDD" id="cd22352">
    <property type="entry name" value="RecB_C-like"/>
    <property type="match status" value="1"/>
</dbReference>
<comment type="similarity">
    <text evidence="15">Belongs to the helicase family. UvrD subfamily.</text>
</comment>
<evidence type="ECO:0000256" key="4">
    <source>
        <dbReference type="ARBA" id="ARBA00022763"/>
    </source>
</evidence>
<evidence type="ECO:0000256" key="13">
    <source>
        <dbReference type="ARBA" id="ARBA00034617"/>
    </source>
</evidence>
<dbReference type="SUPFAM" id="SSF52980">
    <property type="entry name" value="Restriction endonuclease-like"/>
    <property type="match status" value="1"/>
</dbReference>
<dbReference type="Pfam" id="PF13361">
    <property type="entry name" value="UvrD_C"/>
    <property type="match status" value="1"/>
</dbReference>
<dbReference type="AlphaFoldDB" id="A0A2M8S5N4"/>
<dbReference type="EC" id="3.1.11.5" evidence="15"/>
<dbReference type="RefSeq" id="WP_100287740.1">
    <property type="nucleotide sequence ID" value="NZ_PHHA01000002.1"/>
</dbReference>
<feature type="domain" description="UvrD-like helicase C-terminal" evidence="18">
    <location>
        <begin position="492"/>
        <end position="759"/>
    </location>
</feature>
<gene>
    <name evidence="15 19" type="primary">recB</name>
    <name evidence="19" type="ORF">CVP05_01255</name>
</gene>
<dbReference type="Gene3D" id="1.10.3170.10">
    <property type="entry name" value="Recbcd, chain B, domain 2"/>
    <property type="match status" value="1"/>
</dbReference>
<feature type="domain" description="UvrD-like helicase ATP-binding" evidence="17">
    <location>
        <begin position="1"/>
        <end position="478"/>
    </location>
</feature>
<evidence type="ECO:0000256" key="10">
    <source>
        <dbReference type="ARBA" id="ARBA00023125"/>
    </source>
</evidence>
<comment type="function">
    <text evidence="15">A helicase/nuclease that prepares dsDNA breaks (DSB) for recombinational DNA repair. Binds to DSBs and unwinds DNA via a highly rapid and processive ATP-dependent bidirectional helicase activity. Unwinds dsDNA until it encounters a Chi (crossover hotspot instigator) sequence from the 3' direction. Cuts ssDNA a few nucleotides 3' to the Chi site. The properties and activities of the enzyme are changed at Chi. The Chi-altered holoenzyme produces a long 3'-ssDNA overhang and facilitates RecA-binding to the ssDNA for homologous DNA recombination and repair. Holoenzyme degrades any linearized DNA that is unable to undergo homologous recombination. In the holoenzyme this subunit contributes ATPase, 3'-5' helicase, exonuclease activity and loads RecA onto ssDNA.</text>
</comment>
<evidence type="ECO:0000313" key="19">
    <source>
        <dbReference type="EMBL" id="PJG86465.1"/>
    </source>
</evidence>
<comment type="domain">
    <text evidence="15">The N-terminal DNA-binding domain is a ssDNA-dependent ATPase and has ATP-dependent 3'-5' helicase function. This domain interacts with RecC.</text>
</comment>
<dbReference type="EC" id="5.6.2.4" evidence="15"/>
<protein>
    <recommendedName>
        <fullName evidence="15">RecBCD enzyme subunit RecB</fullName>
        <ecNumber evidence="15">3.1.11.5</ecNumber>
        <ecNumber evidence="15">5.6.2.4</ecNumber>
    </recommendedName>
    <alternativeName>
        <fullName evidence="15">DNA 3'-5' helicase subunit RecB</fullName>
    </alternativeName>
    <alternativeName>
        <fullName evidence="15">Exonuclease V subunit RecB</fullName>
        <shortName evidence="15">ExoV subunit RecB</shortName>
    </alternativeName>
    <alternativeName>
        <fullName evidence="15">Helicase/nuclease RecBCD subunit RecB</fullName>
    </alternativeName>
</protein>
<evidence type="ECO:0000256" key="6">
    <source>
        <dbReference type="ARBA" id="ARBA00022806"/>
    </source>
</evidence>
<dbReference type="InterPro" id="IPR014016">
    <property type="entry name" value="UvrD-like_ATP-bd"/>
</dbReference>
<evidence type="ECO:0000256" key="1">
    <source>
        <dbReference type="ARBA" id="ARBA00022722"/>
    </source>
</evidence>
<dbReference type="Gene3D" id="3.90.320.10">
    <property type="match status" value="1"/>
</dbReference>
<evidence type="ECO:0000259" key="18">
    <source>
        <dbReference type="PROSITE" id="PS51217"/>
    </source>
</evidence>
<evidence type="ECO:0000256" key="8">
    <source>
        <dbReference type="ARBA" id="ARBA00022840"/>
    </source>
</evidence>
<comment type="subunit">
    <text evidence="15">Heterotrimer of RecB, RecC and RecD. All subunits contribute to DNA-binding. Interacts with RecA.</text>
</comment>
<feature type="binding site" evidence="15">
    <location>
        <position position="1103"/>
    </location>
    <ligand>
        <name>Mg(2+)</name>
        <dbReference type="ChEBI" id="CHEBI:18420"/>
    </ligand>
</feature>
<dbReference type="OrthoDB" id="9810135at2"/>
<dbReference type="InterPro" id="IPR011335">
    <property type="entry name" value="Restrct_endonuc-II-like"/>
</dbReference>
<dbReference type="Gene3D" id="1.10.486.10">
    <property type="entry name" value="PCRA, domain 4"/>
    <property type="match status" value="1"/>
</dbReference>
<evidence type="ECO:0000256" key="3">
    <source>
        <dbReference type="ARBA" id="ARBA00022741"/>
    </source>
</evidence>
<dbReference type="Pfam" id="PF00580">
    <property type="entry name" value="UvrD-helicase"/>
    <property type="match status" value="1"/>
</dbReference>
<comment type="catalytic activity">
    <reaction evidence="15">
        <text>Exonucleolytic cleavage (in the presence of ATP) in either 5'- to 3'- or 3'- to 5'-direction to yield 5'-phosphooligonucleotides.</text>
        <dbReference type="EC" id="3.1.11.5"/>
    </reaction>
</comment>
<keyword evidence="3 15" id="KW-0547">Nucleotide-binding</keyword>
<dbReference type="GO" id="GO:0009338">
    <property type="term" value="C:exodeoxyribonuclease V complex"/>
    <property type="evidence" value="ECO:0007669"/>
    <property type="project" value="TreeGrafter"/>
</dbReference>
<keyword evidence="6 15" id="KW-0347">Helicase</keyword>
<dbReference type="PROSITE" id="PS51198">
    <property type="entry name" value="UVRD_HELICASE_ATP_BIND"/>
    <property type="match status" value="1"/>
</dbReference>
<dbReference type="GO" id="GO:0000724">
    <property type="term" value="P:double-strand break repair via homologous recombination"/>
    <property type="evidence" value="ECO:0007669"/>
    <property type="project" value="UniProtKB-UniRule"/>
</dbReference>
<evidence type="ECO:0000256" key="11">
    <source>
        <dbReference type="ARBA" id="ARBA00023204"/>
    </source>
</evidence>
<evidence type="ECO:0000256" key="7">
    <source>
        <dbReference type="ARBA" id="ARBA00022839"/>
    </source>
</evidence>
<keyword evidence="12 15" id="KW-0413">Isomerase</keyword>